<proteinExistence type="predicted"/>
<evidence type="ECO:0000313" key="1">
    <source>
        <dbReference type="EMBL" id="CAH1794010.1"/>
    </source>
</evidence>
<accession>A0A8S4PLD1</accession>
<dbReference type="Proteomes" id="UP000749559">
    <property type="component" value="Unassembled WGS sequence"/>
</dbReference>
<feature type="non-terminal residue" evidence="1">
    <location>
        <position position="1"/>
    </location>
</feature>
<keyword evidence="2" id="KW-1185">Reference proteome</keyword>
<name>A0A8S4PLD1_OWEFU</name>
<gene>
    <name evidence="1" type="ORF">OFUS_LOCUS18782</name>
</gene>
<evidence type="ECO:0000313" key="2">
    <source>
        <dbReference type="Proteomes" id="UP000749559"/>
    </source>
</evidence>
<organism evidence="1 2">
    <name type="scientific">Owenia fusiformis</name>
    <name type="common">Polychaete worm</name>
    <dbReference type="NCBI Taxonomy" id="6347"/>
    <lineage>
        <taxon>Eukaryota</taxon>
        <taxon>Metazoa</taxon>
        <taxon>Spiralia</taxon>
        <taxon>Lophotrochozoa</taxon>
        <taxon>Annelida</taxon>
        <taxon>Polychaeta</taxon>
        <taxon>Sedentaria</taxon>
        <taxon>Canalipalpata</taxon>
        <taxon>Sabellida</taxon>
        <taxon>Oweniida</taxon>
        <taxon>Oweniidae</taxon>
        <taxon>Owenia</taxon>
    </lineage>
</organism>
<dbReference type="Gene3D" id="2.60.120.740">
    <property type="match status" value="1"/>
</dbReference>
<reference evidence="1" key="1">
    <citation type="submission" date="2022-03" db="EMBL/GenBank/DDBJ databases">
        <authorList>
            <person name="Martin C."/>
        </authorList>
    </citation>
    <scope>NUCLEOTIDE SEQUENCE</scope>
</reference>
<dbReference type="InterPro" id="IPR043159">
    <property type="entry name" value="Lectin_gal-bd_sf"/>
</dbReference>
<feature type="non-terminal residue" evidence="1">
    <location>
        <position position="129"/>
    </location>
</feature>
<sequence length="129" mass="14770">AQTLKKTGCETSDKSIRLSCQGDDVLVVDTVEVGQSNNSNGINYLCRFEYNSLCNIQPVRNDSVIKDKCDKQNECIVHFDDYSVLRPNGCVESHNVTAVITYRCISEYLLSFTKRNRSHKISMWNVNYY</sequence>
<dbReference type="EMBL" id="CAIIXF020000009">
    <property type="protein sequence ID" value="CAH1794010.1"/>
    <property type="molecule type" value="Genomic_DNA"/>
</dbReference>
<protein>
    <submittedName>
        <fullName evidence="1">Uncharacterized protein</fullName>
    </submittedName>
</protein>
<dbReference type="AlphaFoldDB" id="A0A8S4PLD1"/>
<comment type="caution">
    <text evidence="1">The sequence shown here is derived from an EMBL/GenBank/DDBJ whole genome shotgun (WGS) entry which is preliminary data.</text>
</comment>